<dbReference type="STRING" id="35128.B8C4M5"/>
<name>B8C4M5_THAPS</name>
<feature type="domain" description="SLC12A transporter C-terminal" evidence="8">
    <location>
        <begin position="545"/>
        <end position="734"/>
    </location>
</feature>
<gene>
    <name evidence="9" type="ORF">THAPSDRAFT_269183</name>
</gene>
<dbReference type="GO" id="GO:0015377">
    <property type="term" value="F:chloride:monoatomic cation symporter activity"/>
    <property type="evidence" value="ECO:0007669"/>
    <property type="project" value="InterPro"/>
</dbReference>
<dbReference type="Proteomes" id="UP000001449">
    <property type="component" value="Chromosome 6"/>
</dbReference>
<evidence type="ECO:0000256" key="6">
    <source>
        <dbReference type="SAM" id="Phobius"/>
    </source>
</evidence>
<dbReference type="HOGENOM" id="CLU_001883_1_2_1"/>
<keyword evidence="3 6" id="KW-1133">Transmembrane helix</keyword>
<proteinExistence type="predicted"/>
<feature type="transmembrane region" description="Helical" evidence="6">
    <location>
        <begin position="207"/>
        <end position="234"/>
    </location>
</feature>
<dbReference type="GeneID" id="7444616"/>
<dbReference type="InterPro" id="IPR004841">
    <property type="entry name" value="AA-permease/SLC12A_dom"/>
</dbReference>
<evidence type="ECO:0000259" key="7">
    <source>
        <dbReference type="Pfam" id="PF00324"/>
    </source>
</evidence>
<dbReference type="InParanoid" id="B8C4M5"/>
<dbReference type="PaxDb" id="35128-Thaps269183"/>
<keyword evidence="10" id="KW-1185">Reference proteome</keyword>
<feature type="transmembrane region" description="Helical" evidence="6">
    <location>
        <begin position="62"/>
        <end position="82"/>
    </location>
</feature>
<evidence type="ECO:0000313" key="9">
    <source>
        <dbReference type="EMBL" id="EED91350.1"/>
    </source>
</evidence>
<evidence type="ECO:0000313" key="10">
    <source>
        <dbReference type="Proteomes" id="UP000001449"/>
    </source>
</evidence>
<dbReference type="InterPro" id="IPR004842">
    <property type="entry name" value="SLC12A_fam"/>
</dbReference>
<dbReference type="AlphaFoldDB" id="B8C4M5"/>
<feature type="compositionally biased region" description="Polar residues" evidence="5">
    <location>
        <begin position="635"/>
        <end position="661"/>
    </location>
</feature>
<dbReference type="PANTHER" id="PTHR11827">
    <property type="entry name" value="SOLUTE CARRIER FAMILY 12, CATION COTRANSPORTERS"/>
    <property type="match status" value="1"/>
</dbReference>
<dbReference type="InterPro" id="IPR018491">
    <property type="entry name" value="SLC12_C"/>
</dbReference>
<dbReference type="OMA" id="FRIKFAE"/>
<sequence>MFVLGAVEAVQHSIRAYYARWGYGFSGHVFSHDDQLLSLLIVMSMAGCVHVGTKYVTLFSNLFLCVTLTSVLCMCLGCILFASGPDPYTGVMPDFFSCLGEFFLENCWFSPVSGGCHVKSNSHISSCLLQHSLALIYPSVTGILAGMSKSGQLKNPAQSIPKGTLYSILSSTAIYLFVCWLFGTTISNRTLKVEKFITASISYPHELIVRGGVIVSCLGLLLGCLSTAPNLLAAMSSDKVLPFLSFIRPTVEGEIPIRALWLSALLVALPTLGGNLDHVSPYATIFYLLMYAGLNACTCVSGYIKSPGFRPTFKYFHWSVSFIGFVWCMGLSFLVSDNIVIVIQAFLVTFPSSLVHLSLRSRGHGRDATDKDEWVHFQTDPGFHAKNWRPHLLTIVDVDSNGTPGKMQVLSVAAQLQQTGRGINVVISIIDRGVDHYDTIKLMRRTKALLMLHMKAESMDGFAEVSTTDGKFFEAVWSAVIHTGLGPLSPNTILLSLPSFTHEHDDAKRNEYLRTINGIINLGKAVILFKGSASYPKNGDIILGRGTIDIWWVVHDGGLLLLIPFLLSKHALEAKLRLFAVTTSAQEDPAKLKKAVEDHLERVRIQAEVTVINFLAETDIAEQMRDSASVGSDGIHQNKSSSARGTNLGSNNRLANNMQRQSVNRTCTGIQTAMALNDAIKRHSREANLVVSNLPFIRKDTCAEDYFAFVGSIIDGIDNVMLIRGSGAEVITTYA</sequence>
<dbReference type="eggNOG" id="KOG2082">
    <property type="taxonomic scope" value="Eukaryota"/>
</dbReference>
<organism evidence="9 10">
    <name type="scientific">Thalassiosira pseudonana</name>
    <name type="common">Marine diatom</name>
    <name type="synonym">Cyclotella nana</name>
    <dbReference type="NCBI Taxonomy" id="35128"/>
    <lineage>
        <taxon>Eukaryota</taxon>
        <taxon>Sar</taxon>
        <taxon>Stramenopiles</taxon>
        <taxon>Ochrophyta</taxon>
        <taxon>Bacillariophyta</taxon>
        <taxon>Coscinodiscophyceae</taxon>
        <taxon>Thalassiosirophycidae</taxon>
        <taxon>Thalassiosirales</taxon>
        <taxon>Thalassiosiraceae</taxon>
        <taxon>Thalassiosira</taxon>
    </lineage>
</organism>
<feature type="transmembrane region" description="Helical" evidence="6">
    <location>
        <begin position="285"/>
        <end position="304"/>
    </location>
</feature>
<dbReference type="Gene3D" id="1.20.1740.10">
    <property type="entry name" value="Amino acid/polyamine transporter I"/>
    <property type="match status" value="1"/>
</dbReference>
<dbReference type="EMBL" id="CM000643">
    <property type="protein sequence ID" value="EED91350.1"/>
    <property type="molecule type" value="Genomic_DNA"/>
</dbReference>
<dbReference type="PANTHER" id="PTHR11827:SF72">
    <property type="entry name" value="GH08340P"/>
    <property type="match status" value="1"/>
</dbReference>
<feature type="transmembrane region" description="Helical" evidence="6">
    <location>
        <begin position="36"/>
        <end position="55"/>
    </location>
</feature>
<dbReference type="KEGG" id="tps:THAPSDRAFT_269183"/>
<feature type="region of interest" description="Disordered" evidence="5">
    <location>
        <begin position="627"/>
        <end position="661"/>
    </location>
</feature>
<dbReference type="RefSeq" id="XP_002291243.1">
    <property type="nucleotide sequence ID" value="XM_002291207.1"/>
</dbReference>
<evidence type="ECO:0000259" key="8">
    <source>
        <dbReference type="Pfam" id="PF03522"/>
    </source>
</evidence>
<protein>
    <submittedName>
        <fullName evidence="9">Membrane transporter</fullName>
    </submittedName>
</protein>
<keyword evidence="2 6" id="KW-0812">Transmembrane</keyword>
<dbReference type="GO" id="GO:0016020">
    <property type="term" value="C:membrane"/>
    <property type="evidence" value="ECO:0007669"/>
    <property type="project" value="UniProtKB-SubCell"/>
</dbReference>
<evidence type="ECO:0000256" key="2">
    <source>
        <dbReference type="ARBA" id="ARBA00022692"/>
    </source>
</evidence>
<evidence type="ECO:0000256" key="3">
    <source>
        <dbReference type="ARBA" id="ARBA00022989"/>
    </source>
</evidence>
<dbReference type="Pfam" id="PF00324">
    <property type="entry name" value="AA_permease"/>
    <property type="match status" value="1"/>
</dbReference>
<reference evidence="9 10" key="2">
    <citation type="journal article" date="2008" name="Nature">
        <title>The Phaeodactylum genome reveals the evolutionary history of diatom genomes.</title>
        <authorList>
            <person name="Bowler C."/>
            <person name="Allen A.E."/>
            <person name="Badger J.H."/>
            <person name="Grimwood J."/>
            <person name="Jabbari K."/>
            <person name="Kuo A."/>
            <person name="Maheswari U."/>
            <person name="Martens C."/>
            <person name="Maumus F."/>
            <person name="Otillar R.P."/>
            <person name="Rayko E."/>
            <person name="Salamov A."/>
            <person name="Vandepoele K."/>
            <person name="Beszteri B."/>
            <person name="Gruber A."/>
            <person name="Heijde M."/>
            <person name="Katinka M."/>
            <person name="Mock T."/>
            <person name="Valentin K."/>
            <person name="Verret F."/>
            <person name="Berges J.A."/>
            <person name="Brownlee C."/>
            <person name="Cadoret J.P."/>
            <person name="Chiovitti A."/>
            <person name="Choi C.J."/>
            <person name="Coesel S."/>
            <person name="De Martino A."/>
            <person name="Detter J.C."/>
            <person name="Durkin C."/>
            <person name="Falciatore A."/>
            <person name="Fournet J."/>
            <person name="Haruta M."/>
            <person name="Huysman M.J."/>
            <person name="Jenkins B.D."/>
            <person name="Jiroutova K."/>
            <person name="Jorgensen R.E."/>
            <person name="Joubert Y."/>
            <person name="Kaplan A."/>
            <person name="Kroger N."/>
            <person name="Kroth P.G."/>
            <person name="La Roche J."/>
            <person name="Lindquist E."/>
            <person name="Lommer M."/>
            <person name="Martin-Jezequel V."/>
            <person name="Lopez P.J."/>
            <person name="Lucas S."/>
            <person name="Mangogna M."/>
            <person name="McGinnis K."/>
            <person name="Medlin L.K."/>
            <person name="Montsant A."/>
            <person name="Oudot-Le Secq M.P."/>
            <person name="Napoli C."/>
            <person name="Obornik M."/>
            <person name="Parker M.S."/>
            <person name="Petit J.L."/>
            <person name="Porcel B.M."/>
            <person name="Poulsen N."/>
            <person name="Robison M."/>
            <person name="Rychlewski L."/>
            <person name="Rynearson T.A."/>
            <person name="Schmutz J."/>
            <person name="Shapiro H."/>
            <person name="Siaut M."/>
            <person name="Stanley M."/>
            <person name="Sussman M.R."/>
            <person name="Taylor A.R."/>
            <person name="Vardi A."/>
            <person name="von Dassow P."/>
            <person name="Vyverman W."/>
            <person name="Willis A."/>
            <person name="Wyrwicz L.S."/>
            <person name="Rokhsar D.S."/>
            <person name="Weissenbach J."/>
            <person name="Armbrust E.V."/>
            <person name="Green B.R."/>
            <person name="Van de Peer Y."/>
            <person name="Grigoriev I.V."/>
        </authorList>
    </citation>
    <scope>NUCLEOTIDE SEQUENCE [LARGE SCALE GENOMIC DNA]</scope>
    <source>
        <strain evidence="9 10">CCMP1335</strain>
    </source>
</reference>
<feature type="transmembrane region" description="Helical" evidence="6">
    <location>
        <begin position="341"/>
        <end position="359"/>
    </location>
</feature>
<evidence type="ECO:0000256" key="4">
    <source>
        <dbReference type="ARBA" id="ARBA00023136"/>
    </source>
</evidence>
<evidence type="ECO:0000256" key="1">
    <source>
        <dbReference type="ARBA" id="ARBA00004141"/>
    </source>
</evidence>
<feature type="transmembrane region" description="Helical" evidence="6">
    <location>
        <begin position="168"/>
        <end position="187"/>
    </location>
</feature>
<feature type="transmembrane region" description="Helical" evidence="6">
    <location>
        <begin position="316"/>
        <end position="335"/>
    </location>
</feature>
<keyword evidence="4 6" id="KW-0472">Membrane</keyword>
<accession>B8C4M5</accession>
<feature type="domain" description="Amino acid permease/ SLC12A" evidence="7">
    <location>
        <begin position="23"/>
        <end position="344"/>
    </location>
</feature>
<evidence type="ECO:0000256" key="5">
    <source>
        <dbReference type="SAM" id="MobiDB-lite"/>
    </source>
</evidence>
<comment type="subcellular location">
    <subcellularLocation>
        <location evidence="1">Membrane</location>
        <topology evidence="1">Multi-pass membrane protein</topology>
    </subcellularLocation>
</comment>
<reference evidence="9 10" key="1">
    <citation type="journal article" date="2004" name="Science">
        <title>The genome of the diatom Thalassiosira pseudonana: ecology, evolution, and metabolism.</title>
        <authorList>
            <person name="Armbrust E.V."/>
            <person name="Berges J.A."/>
            <person name="Bowler C."/>
            <person name="Green B.R."/>
            <person name="Martinez D."/>
            <person name="Putnam N.H."/>
            <person name="Zhou S."/>
            <person name="Allen A.E."/>
            <person name="Apt K.E."/>
            <person name="Bechner M."/>
            <person name="Brzezinski M.A."/>
            <person name="Chaal B.K."/>
            <person name="Chiovitti A."/>
            <person name="Davis A.K."/>
            <person name="Demarest M.S."/>
            <person name="Detter J.C."/>
            <person name="Glavina T."/>
            <person name="Goodstein D."/>
            <person name="Hadi M.Z."/>
            <person name="Hellsten U."/>
            <person name="Hildebrand M."/>
            <person name="Jenkins B.D."/>
            <person name="Jurka J."/>
            <person name="Kapitonov V.V."/>
            <person name="Kroger N."/>
            <person name="Lau W.W."/>
            <person name="Lane T.W."/>
            <person name="Larimer F.W."/>
            <person name="Lippmeier J.C."/>
            <person name="Lucas S."/>
            <person name="Medina M."/>
            <person name="Montsant A."/>
            <person name="Obornik M."/>
            <person name="Parker M.S."/>
            <person name="Palenik B."/>
            <person name="Pazour G.J."/>
            <person name="Richardson P.M."/>
            <person name="Rynearson T.A."/>
            <person name="Saito M.A."/>
            <person name="Schwartz D.C."/>
            <person name="Thamatrakoln K."/>
            <person name="Valentin K."/>
            <person name="Vardi A."/>
            <person name="Wilkerson F.P."/>
            <person name="Rokhsar D.S."/>
        </authorList>
    </citation>
    <scope>NUCLEOTIDE SEQUENCE [LARGE SCALE GENOMIC DNA]</scope>
    <source>
        <strain evidence="9 10">CCMP1335</strain>
    </source>
</reference>
<dbReference type="Pfam" id="PF03522">
    <property type="entry name" value="SLC12"/>
    <property type="match status" value="1"/>
</dbReference>